<comment type="caution">
    <text evidence="2">The sequence shown here is derived from an EMBL/GenBank/DDBJ whole genome shotgun (WGS) entry which is preliminary data.</text>
</comment>
<dbReference type="PANTHER" id="PTHR11012:SF48">
    <property type="entry name" value="CHK KINASE-LIKE DOMAIN-CONTAINING PROTEIN-RELATED"/>
    <property type="match status" value="1"/>
</dbReference>
<dbReference type="InterPro" id="IPR011009">
    <property type="entry name" value="Kinase-like_dom_sf"/>
</dbReference>
<gene>
    <name evidence="2" type="ORF">R5R35_003641</name>
</gene>
<evidence type="ECO:0000313" key="3">
    <source>
        <dbReference type="Proteomes" id="UP001378592"/>
    </source>
</evidence>
<dbReference type="Pfam" id="PF02958">
    <property type="entry name" value="EcKL"/>
    <property type="match status" value="1"/>
</dbReference>
<name>A0AAN9ZAW1_9ORTH</name>
<organism evidence="2 3">
    <name type="scientific">Gryllus longicercus</name>
    <dbReference type="NCBI Taxonomy" id="2509291"/>
    <lineage>
        <taxon>Eukaryota</taxon>
        <taxon>Metazoa</taxon>
        <taxon>Ecdysozoa</taxon>
        <taxon>Arthropoda</taxon>
        <taxon>Hexapoda</taxon>
        <taxon>Insecta</taxon>
        <taxon>Pterygota</taxon>
        <taxon>Neoptera</taxon>
        <taxon>Polyneoptera</taxon>
        <taxon>Orthoptera</taxon>
        <taxon>Ensifera</taxon>
        <taxon>Gryllidea</taxon>
        <taxon>Grylloidea</taxon>
        <taxon>Gryllidae</taxon>
        <taxon>Gryllinae</taxon>
        <taxon>Gryllus</taxon>
    </lineage>
</organism>
<accession>A0AAN9ZAW1</accession>
<dbReference type="PANTHER" id="PTHR11012">
    <property type="entry name" value="PROTEIN KINASE-LIKE DOMAIN-CONTAINING"/>
    <property type="match status" value="1"/>
</dbReference>
<dbReference type="SUPFAM" id="SSF56112">
    <property type="entry name" value="Protein kinase-like (PK-like)"/>
    <property type="match status" value="1"/>
</dbReference>
<evidence type="ECO:0000259" key="1">
    <source>
        <dbReference type="SMART" id="SM00587"/>
    </source>
</evidence>
<sequence length="445" mass="49786">MASSSDVLDALSKYEWVEAARLALHIGQDADLRLVEVAAKAPDADADADADEDFQGFIGETASVRARVVEGASGEQREAALFLKAVPSGNRVREALAVGTRAFHKEVAFFALLERLLPRLRNKAPAPWAARCVLANPRWLVFEDLGAQGFRTLGLRNTLDFAHCAAALEALARLHATSLAAEEGDRRARRLSPWRLGERFPDAVEEVMFTDAFPNILSNYIASAVRPIKTLVALMPKYKDSPRYTDIMQRADHLPRIAQKLVKPSDKFRNVLCHGDVWINNIMFRYSSWGQVAEARLVDFQLTRYAPPALDVEMLLQMCTRRAFRDAHAHELRATYYEALERALEGAGFDARQLLPRAEFEASSATGAAFARIATACYFPGDQLPADIMGPVMASEDVLERYMQEERCPYVRDAWARDADYRDRVGETIEELVDNLLLAEDHLFA</sequence>
<dbReference type="AlphaFoldDB" id="A0AAN9ZAW1"/>
<reference evidence="2 3" key="1">
    <citation type="submission" date="2024-03" db="EMBL/GenBank/DDBJ databases">
        <title>The genome assembly and annotation of the cricket Gryllus longicercus Weissman &amp; Gray.</title>
        <authorList>
            <person name="Szrajer S."/>
            <person name="Gray D."/>
            <person name="Ylla G."/>
        </authorList>
    </citation>
    <scope>NUCLEOTIDE SEQUENCE [LARGE SCALE GENOMIC DNA]</scope>
    <source>
        <strain evidence="2">DAG 2021-001</strain>
        <tissue evidence="2">Whole body minus gut</tissue>
    </source>
</reference>
<dbReference type="InterPro" id="IPR015897">
    <property type="entry name" value="CHK_kinase-like"/>
</dbReference>
<proteinExistence type="predicted"/>
<protein>
    <recommendedName>
        <fullName evidence="1">CHK kinase-like domain-containing protein</fullName>
    </recommendedName>
</protein>
<keyword evidence="3" id="KW-1185">Reference proteome</keyword>
<dbReference type="Proteomes" id="UP001378592">
    <property type="component" value="Unassembled WGS sequence"/>
</dbReference>
<dbReference type="SMART" id="SM00587">
    <property type="entry name" value="CHK"/>
    <property type="match status" value="1"/>
</dbReference>
<feature type="domain" description="CHK kinase-like" evidence="1">
    <location>
        <begin position="140"/>
        <end position="346"/>
    </location>
</feature>
<dbReference type="Gene3D" id="3.90.1200.10">
    <property type="match status" value="1"/>
</dbReference>
<dbReference type="InterPro" id="IPR004119">
    <property type="entry name" value="EcKL"/>
</dbReference>
<dbReference type="EMBL" id="JAZDUA010000086">
    <property type="protein sequence ID" value="KAK7868799.1"/>
    <property type="molecule type" value="Genomic_DNA"/>
</dbReference>
<evidence type="ECO:0000313" key="2">
    <source>
        <dbReference type="EMBL" id="KAK7868799.1"/>
    </source>
</evidence>